<dbReference type="EMBL" id="VJMH01005185">
    <property type="protein sequence ID" value="KAF0699323.1"/>
    <property type="molecule type" value="Genomic_DNA"/>
</dbReference>
<organism evidence="10 11">
    <name type="scientific">Aphanomyces stellatus</name>
    <dbReference type="NCBI Taxonomy" id="120398"/>
    <lineage>
        <taxon>Eukaryota</taxon>
        <taxon>Sar</taxon>
        <taxon>Stramenopiles</taxon>
        <taxon>Oomycota</taxon>
        <taxon>Saprolegniomycetes</taxon>
        <taxon>Saprolegniales</taxon>
        <taxon>Verrucalvaceae</taxon>
        <taxon>Aphanomyces</taxon>
    </lineage>
</organism>
<dbReference type="Proteomes" id="UP000332933">
    <property type="component" value="Unassembled WGS sequence"/>
</dbReference>
<dbReference type="PANTHER" id="PTHR23137">
    <property type="entry name" value="VESICLE TRANSPORT PROTEIN-RELATED"/>
    <property type="match status" value="1"/>
</dbReference>
<feature type="transmembrane region" description="Helical" evidence="8">
    <location>
        <begin position="123"/>
        <end position="143"/>
    </location>
</feature>
<reference evidence="10 11" key="1">
    <citation type="submission" date="2019-03" db="EMBL/GenBank/DDBJ databases">
        <authorList>
            <person name="Gaulin E."/>
            <person name="Dumas B."/>
        </authorList>
    </citation>
    <scope>NUCLEOTIDE SEQUENCE [LARGE SCALE GENOMIC DNA]</scope>
    <source>
        <strain evidence="10">CBS 568.67</strain>
    </source>
</reference>
<evidence type="ECO:0000313" key="9">
    <source>
        <dbReference type="EMBL" id="KAF0699323.1"/>
    </source>
</evidence>
<dbReference type="InterPro" id="IPR007305">
    <property type="entry name" value="Vesicle_transpt_Got1/SFT2"/>
</dbReference>
<keyword evidence="11" id="KW-1185">Reference proteome</keyword>
<feature type="transmembrane region" description="Helical" evidence="8">
    <location>
        <begin position="60"/>
        <end position="81"/>
    </location>
</feature>
<keyword evidence="2 8" id="KW-0813">Transport</keyword>
<dbReference type="GO" id="GO:0016020">
    <property type="term" value="C:membrane"/>
    <property type="evidence" value="ECO:0007669"/>
    <property type="project" value="UniProtKB-SubCell"/>
</dbReference>
<evidence type="ECO:0000313" key="10">
    <source>
        <dbReference type="EMBL" id="VFT86989.1"/>
    </source>
</evidence>
<dbReference type="GO" id="GO:0012505">
    <property type="term" value="C:endomembrane system"/>
    <property type="evidence" value="ECO:0007669"/>
    <property type="project" value="UniProtKB-ARBA"/>
</dbReference>
<protein>
    <recommendedName>
        <fullName evidence="8">Vesicle transport protein</fullName>
    </recommendedName>
</protein>
<feature type="transmembrane region" description="Helical" evidence="8">
    <location>
        <begin position="93"/>
        <end position="111"/>
    </location>
</feature>
<evidence type="ECO:0000256" key="7">
    <source>
        <dbReference type="ARBA" id="ARBA00025800"/>
    </source>
</evidence>
<evidence type="ECO:0000256" key="2">
    <source>
        <dbReference type="ARBA" id="ARBA00022448"/>
    </source>
</evidence>
<keyword evidence="6 8" id="KW-0472">Membrane</keyword>
<name>A0A485KQ72_9STRA</name>
<evidence type="ECO:0000256" key="3">
    <source>
        <dbReference type="ARBA" id="ARBA00022692"/>
    </source>
</evidence>
<dbReference type="PANTHER" id="PTHR23137:SF6">
    <property type="entry name" value="VESICLE TRANSPORT PROTEIN"/>
    <property type="match status" value="1"/>
</dbReference>
<dbReference type="AlphaFoldDB" id="A0A485KQ72"/>
<comment type="subcellular location">
    <subcellularLocation>
        <location evidence="1 8">Membrane</location>
        <topology evidence="1 8">Multi-pass membrane protein</topology>
    </subcellularLocation>
</comment>
<dbReference type="EMBL" id="CAADRA010005206">
    <property type="protein sequence ID" value="VFT86989.1"/>
    <property type="molecule type" value="Genomic_DNA"/>
</dbReference>
<comment type="similarity">
    <text evidence="7 8">Belongs to the SFT2 family.</text>
</comment>
<reference evidence="9" key="2">
    <citation type="submission" date="2019-06" db="EMBL/GenBank/DDBJ databases">
        <title>Genomics analysis of Aphanomyces spp. identifies a new class of oomycete effector associated with host adaptation.</title>
        <authorList>
            <person name="Gaulin E."/>
        </authorList>
    </citation>
    <scope>NUCLEOTIDE SEQUENCE</scope>
    <source>
        <strain evidence="9">CBS 578.67</strain>
    </source>
</reference>
<evidence type="ECO:0000256" key="8">
    <source>
        <dbReference type="RuleBase" id="RU363111"/>
    </source>
</evidence>
<accession>A0A485KQ72</accession>
<gene>
    <name evidence="10" type="primary">Aste57867_10113</name>
    <name evidence="9" type="ORF">As57867_010074</name>
    <name evidence="10" type="ORF">ASTE57867_10113</name>
</gene>
<dbReference type="GO" id="GO:0015031">
    <property type="term" value="P:protein transport"/>
    <property type="evidence" value="ECO:0007669"/>
    <property type="project" value="UniProtKB-KW"/>
</dbReference>
<sequence length="191" mass="20287">MDRVRIMLGTASSTASSSVETAVSAVSIKMPKLSATAAPKEDSLSESSCGCKSLTKLQRLYGFVGCFALGYLINFLSTFALLGGSRNGAKFGVLYSIGSLVSLCGSGFLAGPKEQVKSMFQPIRRIATCIYLGSIVLVLVVAITSPQLGLVVLFLAFMQFCAAIWYNASYIPYGRQMIKTFGTKCLGALQS</sequence>
<proteinExistence type="inferred from homology"/>
<dbReference type="OrthoDB" id="73614at2759"/>
<dbReference type="GO" id="GO:0005737">
    <property type="term" value="C:cytoplasm"/>
    <property type="evidence" value="ECO:0007669"/>
    <property type="project" value="UniProtKB-ARBA"/>
</dbReference>
<evidence type="ECO:0000256" key="1">
    <source>
        <dbReference type="ARBA" id="ARBA00004141"/>
    </source>
</evidence>
<dbReference type="GO" id="GO:0016192">
    <property type="term" value="P:vesicle-mediated transport"/>
    <property type="evidence" value="ECO:0007669"/>
    <property type="project" value="InterPro"/>
</dbReference>
<dbReference type="InterPro" id="IPR011691">
    <property type="entry name" value="Vesicle_transpt_SFT2"/>
</dbReference>
<evidence type="ECO:0000256" key="6">
    <source>
        <dbReference type="ARBA" id="ARBA00023136"/>
    </source>
</evidence>
<dbReference type="Pfam" id="PF04178">
    <property type="entry name" value="Got1"/>
    <property type="match status" value="1"/>
</dbReference>
<evidence type="ECO:0000256" key="4">
    <source>
        <dbReference type="ARBA" id="ARBA00022927"/>
    </source>
</evidence>
<evidence type="ECO:0000256" key="5">
    <source>
        <dbReference type="ARBA" id="ARBA00022989"/>
    </source>
</evidence>
<keyword evidence="4 8" id="KW-0653">Protein transport</keyword>
<keyword evidence="3 8" id="KW-0812">Transmembrane</keyword>
<comment type="function">
    <text evidence="8">May be involved in fusion of retrograde transport vesicles derived from an endocytic compartment with the Golgi complex.</text>
</comment>
<evidence type="ECO:0000313" key="11">
    <source>
        <dbReference type="Proteomes" id="UP000332933"/>
    </source>
</evidence>
<keyword evidence="5 8" id="KW-1133">Transmembrane helix</keyword>
<feature type="transmembrane region" description="Helical" evidence="8">
    <location>
        <begin position="149"/>
        <end position="168"/>
    </location>
</feature>